<dbReference type="SUPFAM" id="SSF81345">
    <property type="entry name" value="ABC transporter involved in vitamin B12 uptake, BtuC"/>
    <property type="match status" value="1"/>
</dbReference>
<feature type="transmembrane region" description="Helical" evidence="8">
    <location>
        <begin position="251"/>
        <end position="276"/>
    </location>
</feature>
<reference evidence="9 10" key="1">
    <citation type="journal article" date="2014" name="Int. J. Syst. Evol. Microbiol.">
        <title>Complete genome sequence of Corynebacterium casei LMG S-19264T (=DSM 44701T), isolated from a smear-ripened cheese.</title>
        <authorList>
            <consortium name="US DOE Joint Genome Institute (JGI-PGF)"/>
            <person name="Walter F."/>
            <person name="Albersmeier A."/>
            <person name="Kalinowski J."/>
            <person name="Ruckert C."/>
        </authorList>
    </citation>
    <scope>NUCLEOTIDE SEQUENCE [LARGE SCALE GENOMIC DNA]</scope>
    <source>
        <strain evidence="9 10">NBRC 110095</strain>
    </source>
</reference>
<dbReference type="Gene3D" id="1.10.3470.10">
    <property type="entry name" value="ABC transporter involved in vitamin B12 uptake, BtuC"/>
    <property type="match status" value="1"/>
</dbReference>
<keyword evidence="4" id="KW-1003">Cell membrane</keyword>
<organism evidence="9 10">
    <name type="scientific">Marinibactrum halimedae</name>
    <dbReference type="NCBI Taxonomy" id="1444977"/>
    <lineage>
        <taxon>Bacteria</taxon>
        <taxon>Pseudomonadati</taxon>
        <taxon>Pseudomonadota</taxon>
        <taxon>Gammaproteobacteria</taxon>
        <taxon>Cellvibrionales</taxon>
        <taxon>Cellvibrionaceae</taxon>
        <taxon>Marinibactrum</taxon>
    </lineage>
</organism>
<name>A0AA37TC35_9GAMM</name>
<dbReference type="InterPro" id="IPR037294">
    <property type="entry name" value="ABC_BtuC-like"/>
</dbReference>
<evidence type="ECO:0000256" key="6">
    <source>
        <dbReference type="ARBA" id="ARBA00022989"/>
    </source>
</evidence>
<evidence type="ECO:0000256" key="3">
    <source>
        <dbReference type="ARBA" id="ARBA00022448"/>
    </source>
</evidence>
<dbReference type="FunFam" id="1.10.3470.10:FF:000001">
    <property type="entry name" value="Vitamin B12 ABC transporter permease BtuC"/>
    <property type="match status" value="1"/>
</dbReference>
<feature type="transmembrane region" description="Helical" evidence="8">
    <location>
        <begin position="161"/>
        <end position="182"/>
    </location>
</feature>
<evidence type="ECO:0000256" key="5">
    <source>
        <dbReference type="ARBA" id="ARBA00022692"/>
    </source>
</evidence>
<evidence type="ECO:0000256" key="7">
    <source>
        <dbReference type="ARBA" id="ARBA00023136"/>
    </source>
</evidence>
<evidence type="ECO:0000256" key="8">
    <source>
        <dbReference type="SAM" id="Phobius"/>
    </source>
</evidence>
<evidence type="ECO:0000256" key="4">
    <source>
        <dbReference type="ARBA" id="ARBA00022475"/>
    </source>
</evidence>
<sequence length="346" mass="35843">MTVHFGDVCEAFKLLFFDDIGLGGAHVGNDRLNNGAGSNPTAQVISQLRWPRLVLAMSVGACLAVCGASLQGLFRNPLADPSLIGVSAGASIGAGLAIVVLETLFRSMSFSLPHWAVQHLVALCAFVGAGLVAWLIYIIATCRRADGLMGAAGGTSVTAMLLAGIAVASLAGAVSGVLTLIADDNELRRVSFWQMGSLETSGWGVSILAFVVSVIVCSLLTQQAKALDALALGEVEASHLGVNVARLKRRLVLLSAFGVGVSVALTGMIGFLGLVAPHGVRLLIGPNHRYLLPASALMGALLLVLSDILSRAVLSPLVIPVGMVTAVLGAPVFLWLVSRHPQRYGQ</sequence>
<gene>
    <name evidence="9" type="ORF">GCM10007877_32850</name>
</gene>
<dbReference type="Pfam" id="PF01032">
    <property type="entry name" value="FecCD"/>
    <property type="match status" value="1"/>
</dbReference>
<dbReference type="AlphaFoldDB" id="A0AA37TC35"/>
<dbReference type="GO" id="GO:0005886">
    <property type="term" value="C:plasma membrane"/>
    <property type="evidence" value="ECO:0007669"/>
    <property type="project" value="UniProtKB-SubCell"/>
</dbReference>
<keyword evidence="5 8" id="KW-0812">Transmembrane</keyword>
<evidence type="ECO:0000256" key="1">
    <source>
        <dbReference type="ARBA" id="ARBA00004651"/>
    </source>
</evidence>
<dbReference type="EMBL" id="BSPD01000080">
    <property type="protein sequence ID" value="GLS27566.1"/>
    <property type="molecule type" value="Genomic_DNA"/>
</dbReference>
<evidence type="ECO:0000313" key="9">
    <source>
        <dbReference type="EMBL" id="GLS27566.1"/>
    </source>
</evidence>
<feature type="transmembrane region" description="Helical" evidence="8">
    <location>
        <begin position="117"/>
        <end position="140"/>
    </location>
</feature>
<comment type="caution">
    <text evidence="9">The sequence shown here is derived from an EMBL/GenBank/DDBJ whole genome shotgun (WGS) entry which is preliminary data.</text>
</comment>
<feature type="transmembrane region" description="Helical" evidence="8">
    <location>
        <begin position="288"/>
        <end position="305"/>
    </location>
</feature>
<comment type="similarity">
    <text evidence="2">Belongs to the binding-protein-dependent transport system permease family. FecCD subfamily.</text>
</comment>
<dbReference type="PANTHER" id="PTHR30472">
    <property type="entry name" value="FERRIC ENTEROBACTIN TRANSPORT SYSTEM PERMEASE PROTEIN"/>
    <property type="match status" value="1"/>
</dbReference>
<dbReference type="Proteomes" id="UP001156870">
    <property type="component" value="Unassembled WGS sequence"/>
</dbReference>
<dbReference type="GO" id="GO:0033214">
    <property type="term" value="P:siderophore-iron import into cell"/>
    <property type="evidence" value="ECO:0007669"/>
    <property type="project" value="TreeGrafter"/>
</dbReference>
<feature type="transmembrane region" description="Helical" evidence="8">
    <location>
        <begin position="202"/>
        <end position="221"/>
    </location>
</feature>
<keyword evidence="7 8" id="KW-0472">Membrane</keyword>
<protein>
    <submittedName>
        <fullName evidence="9">Iron ABC transporter permease</fullName>
    </submittedName>
</protein>
<feature type="transmembrane region" description="Helical" evidence="8">
    <location>
        <begin position="317"/>
        <end position="337"/>
    </location>
</feature>
<proteinExistence type="inferred from homology"/>
<dbReference type="CDD" id="cd06550">
    <property type="entry name" value="TM_ABC_iron-siderophores_like"/>
    <property type="match status" value="1"/>
</dbReference>
<dbReference type="PANTHER" id="PTHR30472:SF25">
    <property type="entry name" value="ABC TRANSPORTER PERMEASE PROTEIN MJ0876-RELATED"/>
    <property type="match status" value="1"/>
</dbReference>
<dbReference type="GO" id="GO:0022857">
    <property type="term" value="F:transmembrane transporter activity"/>
    <property type="evidence" value="ECO:0007669"/>
    <property type="project" value="InterPro"/>
</dbReference>
<keyword evidence="10" id="KW-1185">Reference proteome</keyword>
<feature type="transmembrane region" description="Helical" evidence="8">
    <location>
        <begin position="82"/>
        <end position="105"/>
    </location>
</feature>
<accession>A0AA37TC35</accession>
<evidence type="ECO:0000256" key="2">
    <source>
        <dbReference type="ARBA" id="ARBA00007935"/>
    </source>
</evidence>
<comment type="subcellular location">
    <subcellularLocation>
        <location evidence="1">Cell membrane</location>
        <topology evidence="1">Multi-pass membrane protein</topology>
    </subcellularLocation>
</comment>
<feature type="transmembrane region" description="Helical" evidence="8">
    <location>
        <begin position="50"/>
        <end position="70"/>
    </location>
</feature>
<keyword evidence="6 8" id="KW-1133">Transmembrane helix</keyword>
<keyword evidence="3" id="KW-0813">Transport</keyword>
<evidence type="ECO:0000313" key="10">
    <source>
        <dbReference type="Proteomes" id="UP001156870"/>
    </source>
</evidence>
<dbReference type="InterPro" id="IPR000522">
    <property type="entry name" value="ABC_transptr_permease_BtuC"/>
</dbReference>